<dbReference type="EMBL" id="JAPWTJ010002655">
    <property type="protein sequence ID" value="KAJ8965194.1"/>
    <property type="molecule type" value="Genomic_DNA"/>
</dbReference>
<reference evidence="3" key="1">
    <citation type="journal article" date="2023" name="Insect Mol. Biol.">
        <title>Genome sequencing provides insights into the evolution of gene families encoding plant cell wall-degrading enzymes in longhorned beetles.</title>
        <authorList>
            <person name="Shin N.R."/>
            <person name="Okamura Y."/>
            <person name="Kirsch R."/>
            <person name="Pauchet Y."/>
        </authorList>
    </citation>
    <scope>NUCLEOTIDE SEQUENCE</scope>
    <source>
        <strain evidence="3">MMC_N1</strain>
    </source>
</reference>
<organism evidence="3 4">
    <name type="scientific">Molorchus minor</name>
    <dbReference type="NCBI Taxonomy" id="1323400"/>
    <lineage>
        <taxon>Eukaryota</taxon>
        <taxon>Metazoa</taxon>
        <taxon>Ecdysozoa</taxon>
        <taxon>Arthropoda</taxon>
        <taxon>Hexapoda</taxon>
        <taxon>Insecta</taxon>
        <taxon>Pterygota</taxon>
        <taxon>Neoptera</taxon>
        <taxon>Endopterygota</taxon>
        <taxon>Coleoptera</taxon>
        <taxon>Polyphaga</taxon>
        <taxon>Cucujiformia</taxon>
        <taxon>Chrysomeloidea</taxon>
        <taxon>Cerambycidae</taxon>
        <taxon>Lamiinae</taxon>
        <taxon>Monochamini</taxon>
        <taxon>Molorchus</taxon>
    </lineage>
</organism>
<gene>
    <name evidence="3" type="ORF">NQ317_013346</name>
</gene>
<accession>A0ABQ9ITF3</accession>
<evidence type="ECO:0000256" key="1">
    <source>
        <dbReference type="SAM" id="MobiDB-lite"/>
    </source>
</evidence>
<evidence type="ECO:0000313" key="4">
    <source>
        <dbReference type="Proteomes" id="UP001162164"/>
    </source>
</evidence>
<sequence>INFSLLAFSRRFNFLEDFLWILRVLCFFFLVLLLNVVFQAKIIFLHVLFTSNLLRYLNIVLKCIKKVYFEYFEKHEEVCHLQWIIMLQKHLDKMDMKHLLEKKYPTLLHTELLEEGPQHLDMKLLQQEAQHLQEHLEKLLLLPKSVSSSTVDTPMRWGRNTRDDGGQSEREVPPSPAHSIAPTSPGTGLMSDIDLSSPLNYGTPSSLGSIRTPRSGIRGTPIRMRPDVRSDKRIRQVNIGSDLALEAIPESLRI</sequence>
<evidence type="ECO:0000256" key="2">
    <source>
        <dbReference type="SAM" id="Phobius"/>
    </source>
</evidence>
<protein>
    <submittedName>
        <fullName evidence="3">Uncharacterized protein</fullName>
    </submittedName>
</protein>
<dbReference type="Proteomes" id="UP001162164">
    <property type="component" value="Unassembled WGS sequence"/>
</dbReference>
<keyword evidence="2" id="KW-0472">Membrane</keyword>
<name>A0ABQ9ITF3_9CUCU</name>
<keyword evidence="2" id="KW-0812">Transmembrane</keyword>
<evidence type="ECO:0000313" key="3">
    <source>
        <dbReference type="EMBL" id="KAJ8965194.1"/>
    </source>
</evidence>
<keyword evidence="4" id="KW-1185">Reference proteome</keyword>
<keyword evidence="2" id="KW-1133">Transmembrane helix</keyword>
<feature type="compositionally biased region" description="Polar residues" evidence="1">
    <location>
        <begin position="197"/>
        <end position="209"/>
    </location>
</feature>
<feature type="region of interest" description="Disordered" evidence="1">
    <location>
        <begin position="147"/>
        <end position="224"/>
    </location>
</feature>
<comment type="caution">
    <text evidence="3">The sequence shown here is derived from an EMBL/GenBank/DDBJ whole genome shotgun (WGS) entry which is preliminary data.</text>
</comment>
<feature type="compositionally biased region" description="Basic and acidic residues" evidence="1">
    <location>
        <begin position="160"/>
        <end position="172"/>
    </location>
</feature>
<feature type="non-terminal residue" evidence="3">
    <location>
        <position position="1"/>
    </location>
</feature>
<feature type="transmembrane region" description="Helical" evidence="2">
    <location>
        <begin position="20"/>
        <end position="49"/>
    </location>
</feature>
<proteinExistence type="predicted"/>